<comment type="similarity">
    <text evidence="1">Belongs to the RelE toxin family.</text>
</comment>
<evidence type="ECO:0000313" key="3">
    <source>
        <dbReference type="EMBL" id="KAA6435971.1"/>
    </source>
</evidence>
<accession>A0A5M8QLF0</accession>
<dbReference type="Pfam" id="PF05016">
    <property type="entry name" value="ParE_toxin"/>
    <property type="match status" value="1"/>
</dbReference>
<organism evidence="3 4">
    <name type="scientific">Agrococcus sediminis</name>
    <dbReference type="NCBI Taxonomy" id="2599924"/>
    <lineage>
        <taxon>Bacteria</taxon>
        <taxon>Bacillati</taxon>
        <taxon>Actinomycetota</taxon>
        <taxon>Actinomycetes</taxon>
        <taxon>Micrococcales</taxon>
        <taxon>Microbacteriaceae</taxon>
        <taxon>Agrococcus</taxon>
    </lineage>
</organism>
<dbReference type="InterPro" id="IPR007712">
    <property type="entry name" value="RelE/ParE_toxin"/>
</dbReference>
<keyword evidence="4" id="KW-1185">Reference proteome</keyword>
<dbReference type="PANTHER" id="PTHR35601">
    <property type="entry name" value="TOXIN RELE"/>
    <property type="match status" value="1"/>
</dbReference>
<proteinExistence type="inferred from homology"/>
<gene>
    <name evidence="3" type="ORF">FQ330_00615</name>
</gene>
<dbReference type="OrthoDB" id="5326046at2"/>
<evidence type="ECO:0000313" key="4">
    <source>
        <dbReference type="Proteomes" id="UP000323221"/>
    </source>
</evidence>
<evidence type="ECO:0000256" key="1">
    <source>
        <dbReference type="ARBA" id="ARBA00006226"/>
    </source>
</evidence>
<protein>
    <submittedName>
        <fullName evidence="3">Type II toxin-antitoxin system RelE/ParE family toxin</fullName>
    </submittedName>
</protein>
<keyword evidence="2" id="KW-1277">Toxin-antitoxin system</keyword>
<dbReference type="EMBL" id="VOIR01000011">
    <property type="protein sequence ID" value="KAA6435971.1"/>
    <property type="molecule type" value="Genomic_DNA"/>
</dbReference>
<comment type="caution">
    <text evidence="3">The sequence shown here is derived from an EMBL/GenBank/DDBJ whole genome shotgun (WGS) entry which is preliminary data.</text>
</comment>
<evidence type="ECO:0000256" key="2">
    <source>
        <dbReference type="ARBA" id="ARBA00022649"/>
    </source>
</evidence>
<dbReference type="RefSeq" id="WP_146354359.1">
    <property type="nucleotide sequence ID" value="NZ_VOIR01000011.1"/>
</dbReference>
<dbReference type="SUPFAM" id="SSF143011">
    <property type="entry name" value="RelE-like"/>
    <property type="match status" value="1"/>
</dbReference>
<reference evidence="3 4" key="1">
    <citation type="submission" date="2019-08" db="EMBL/GenBank/DDBJ databases">
        <title>Agrococcus lahaulensis sp. nov., isolated from a cold desert of the Indian Himalayas.</title>
        <authorList>
            <person name="Qu J.H."/>
        </authorList>
    </citation>
    <scope>NUCLEOTIDE SEQUENCE [LARGE SCALE GENOMIC DNA]</scope>
    <source>
        <strain evidence="3 4">NS18</strain>
    </source>
</reference>
<dbReference type="InterPro" id="IPR035093">
    <property type="entry name" value="RelE/ParE_toxin_dom_sf"/>
</dbReference>
<dbReference type="AlphaFoldDB" id="A0A5M8QLF0"/>
<dbReference type="PANTHER" id="PTHR35601:SF1">
    <property type="entry name" value="TOXIN RELE"/>
    <property type="match status" value="1"/>
</dbReference>
<dbReference type="Proteomes" id="UP000323221">
    <property type="component" value="Unassembled WGS sequence"/>
</dbReference>
<dbReference type="Gene3D" id="3.30.2310.20">
    <property type="entry name" value="RelE-like"/>
    <property type="match status" value="1"/>
</dbReference>
<sequence>MTPYSVEFTTAAARELKKLEPRAARDKILEKVRALADDPRPPGCRKIAGEQHAWRIRVGDYRVLYEVDDRVVTVAVFRIAHRREVY</sequence>
<name>A0A5M8QLF0_9MICO</name>